<dbReference type="GO" id="GO:0006167">
    <property type="term" value="P:AMP biosynthetic process"/>
    <property type="evidence" value="ECO:0007669"/>
    <property type="project" value="TreeGrafter"/>
</dbReference>
<dbReference type="Proteomes" id="UP000316092">
    <property type="component" value="Unassembled WGS sequence"/>
</dbReference>
<feature type="domain" description="Nudix hydrolase" evidence="3">
    <location>
        <begin position="10"/>
        <end position="131"/>
    </location>
</feature>
<reference evidence="4 5" key="1">
    <citation type="submission" date="2019-07" db="EMBL/GenBank/DDBJ databases">
        <title>Deinococcus detaillus sp. nov., isolated from humus soil in Antarctica.</title>
        <authorList>
            <person name="Zhang K."/>
        </authorList>
    </citation>
    <scope>NUCLEOTIDE SEQUENCE [LARGE SCALE GENOMIC DNA]</scope>
    <source>
        <strain evidence="4 5">H1</strain>
    </source>
</reference>
<evidence type="ECO:0000259" key="3">
    <source>
        <dbReference type="PROSITE" id="PS51462"/>
    </source>
</evidence>
<sequence>MISSSPTSQVPVPGAGGVVLRGRRVLLVRYKSGDWAFPKGHLEAGESAQQAAVREVREETGVQASIAGELPTTHYTNDRGEARAITWFLMEASTEAGELESTFIEGGFVSADEALSTLSFDEDRELLRAALKQAGREG</sequence>
<gene>
    <name evidence="4" type="ORF">FNU79_09625</name>
</gene>
<organism evidence="4 5">
    <name type="scientific">Deinococcus detaillensis</name>
    <dbReference type="NCBI Taxonomy" id="2592048"/>
    <lineage>
        <taxon>Bacteria</taxon>
        <taxon>Thermotogati</taxon>
        <taxon>Deinococcota</taxon>
        <taxon>Deinococci</taxon>
        <taxon>Deinococcales</taxon>
        <taxon>Deinococcaceae</taxon>
        <taxon>Deinococcus</taxon>
    </lineage>
</organism>
<dbReference type="SUPFAM" id="SSF55811">
    <property type="entry name" value="Nudix"/>
    <property type="match status" value="1"/>
</dbReference>
<evidence type="ECO:0000256" key="1">
    <source>
        <dbReference type="ARBA" id="ARBA00022801"/>
    </source>
</evidence>
<keyword evidence="1 2" id="KW-0378">Hydrolase</keyword>
<dbReference type="InterPro" id="IPR051325">
    <property type="entry name" value="Nudix_hydrolase_domain"/>
</dbReference>
<keyword evidence="5" id="KW-1185">Reference proteome</keyword>
<dbReference type="CDD" id="cd03673">
    <property type="entry name" value="NUDIX_Ap6A_hydrolase"/>
    <property type="match status" value="1"/>
</dbReference>
<dbReference type="PROSITE" id="PS00893">
    <property type="entry name" value="NUDIX_BOX"/>
    <property type="match status" value="1"/>
</dbReference>
<dbReference type="PANTHER" id="PTHR21340">
    <property type="entry name" value="DIADENOSINE 5,5-P1,P4-TETRAPHOSPHATE PYROPHOSPHOHYDROLASE MUTT"/>
    <property type="match status" value="1"/>
</dbReference>
<evidence type="ECO:0000313" key="5">
    <source>
        <dbReference type="Proteomes" id="UP000316092"/>
    </source>
</evidence>
<dbReference type="OrthoDB" id="1848782at2"/>
<proteinExistence type="inferred from homology"/>
<dbReference type="InterPro" id="IPR000086">
    <property type="entry name" value="NUDIX_hydrolase_dom"/>
</dbReference>
<comment type="caution">
    <text evidence="4">The sequence shown here is derived from an EMBL/GenBank/DDBJ whole genome shotgun (WGS) entry which is preliminary data.</text>
</comment>
<dbReference type="EMBL" id="VKDB01000008">
    <property type="protein sequence ID" value="TSA85699.1"/>
    <property type="molecule type" value="Genomic_DNA"/>
</dbReference>
<dbReference type="InterPro" id="IPR020084">
    <property type="entry name" value="NUDIX_hydrolase_CS"/>
</dbReference>
<dbReference type="Pfam" id="PF00293">
    <property type="entry name" value="NUDIX"/>
    <property type="match status" value="1"/>
</dbReference>
<evidence type="ECO:0000256" key="2">
    <source>
        <dbReference type="RuleBase" id="RU003476"/>
    </source>
</evidence>
<dbReference type="InterPro" id="IPR015797">
    <property type="entry name" value="NUDIX_hydrolase-like_dom_sf"/>
</dbReference>
<protein>
    <submittedName>
        <fullName evidence="4">NUDIX hydrolase</fullName>
    </submittedName>
</protein>
<dbReference type="PRINTS" id="PR00502">
    <property type="entry name" value="NUDIXFAMILY"/>
</dbReference>
<comment type="similarity">
    <text evidence="2">Belongs to the Nudix hydrolase family.</text>
</comment>
<dbReference type="PROSITE" id="PS51462">
    <property type="entry name" value="NUDIX"/>
    <property type="match status" value="1"/>
</dbReference>
<name>A0A553UZR3_9DEIO</name>
<accession>A0A553UZR3</accession>
<dbReference type="InterPro" id="IPR020476">
    <property type="entry name" value="Nudix_hydrolase"/>
</dbReference>
<dbReference type="RefSeq" id="WP_143720630.1">
    <property type="nucleotide sequence ID" value="NZ_VKDB01000008.1"/>
</dbReference>
<dbReference type="AlphaFoldDB" id="A0A553UZR3"/>
<evidence type="ECO:0000313" key="4">
    <source>
        <dbReference type="EMBL" id="TSA85699.1"/>
    </source>
</evidence>
<dbReference type="Gene3D" id="3.90.79.10">
    <property type="entry name" value="Nucleoside Triphosphate Pyrophosphohydrolase"/>
    <property type="match status" value="1"/>
</dbReference>
<dbReference type="PANTHER" id="PTHR21340:SF0">
    <property type="entry name" value="BIS(5'-NUCLEOSYL)-TETRAPHOSPHATASE [ASYMMETRICAL]"/>
    <property type="match status" value="1"/>
</dbReference>
<dbReference type="GO" id="GO:0006754">
    <property type="term" value="P:ATP biosynthetic process"/>
    <property type="evidence" value="ECO:0007669"/>
    <property type="project" value="TreeGrafter"/>
</dbReference>
<dbReference type="GO" id="GO:0004081">
    <property type="term" value="F:bis(5'-nucleosyl)-tetraphosphatase (asymmetrical) activity"/>
    <property type="evidence" value="ECO:0007669"/>
    <property type="project" value="TreeGrafter"/>
</dbReference>